<dbReference type="SMART" id="SM00421">
    <property type="entry name" value="HTH_LUXR"/>
    <property type="match status" value="1"/>
</dbReference>
<reference evidence="5" key="1">
    <citation type="submission" date="2014-05" db="EMBL/GenBank/DDBJ databases">
        <authorList>
            <person name="Horn Fabian"/>
        </authorList>
    </citation>
    <scope>NUCLEOTIDE SEQUENCE</scope>
</reference>
<dbReference type="Pfam" id="PF00196">
    <property type="entry name" value="GerE"/>
    <property type="match status" value="1"/>
</dbReference>
<evidence type="ECO:0000256" key="2">
    <source>
        <dbReference type="ARBA" id="ARBA00023125"/>
    </source>
</evidence>
<dbReference type="SUPFAM" id="SSF55874">
    <property type="entry name" value="ATPase domain of HSP90 chaperone/DNA topoisomerase II/histidine kinase"/>
    <property type="match status" value="1"/>
</dbReference>
<dbReference type="RefSeq" id="WP_044579881.1">
    <property type="nucleotide sequence ID" value="NZ_BAABDR010000044.1"/>
</dbReference>
<evidence type="ECO:0000313" key="5">
    <source>
        <dbReference type="EMBL" id="CDR16631.1"/>
    </source>
</evidence>
<dbReference type="InterPro" id="IPR016032">
    <property type="entry name" value="Sig_transdc_resp-reg_C-effctor"/>
</dbReference>
<organism evidence="5">
    <name type="scientific">Streptomyces iranensis</name>
    <dbReference type="NCBI Taxonomy" id="576784"/>
    <lineage>
        <taxon>Bacteria</taxon>
        <taxon>Bacillati</taxon>
        <taxon>Actinomycetota</taxon>
        <taxon>Actinomycetes</taxon>
        <taxon>Kitasatosporales</taxon>
        <taxon>Streptomycetaceae</taxon>
        <taxon>Streptomyces</taxon>
        <taxon>Streptomyces violaceusniger group</taxon>
    </lineage>
</organism>
<dbReference type="EMBL" id="JAGGLR010000003">
    <property type="protein sequence ID" value="MBP2060533.1"/>
    <property type="molecule type" value="Genomic_DNA"/>
</dbReference>
<dbReference type="GO" id="GO:0006355">
    <property type="term" value="P:regulation of DNA-templated transcription"/>
    <property type="evidence" value="ECO:0007669"/>
    <property type="project" value="InterPro"/>
</dbReference>
<reference evidence="6 7" key="2">
    <citation type="submission" date="2021-03" db="EMBL/GenBank/DDBJ databases">
        <title>Genomic Encyclopedia of Type Strains, Phase IV (KMG-IV): sequencing the most valuable type-strain genomes for metagenomic binning, comparative biology and taxonomic classification.</title>
        <authorList>
            <person name="Goeker M."/>
        </authorList>
    </citation>
    <scope>NUCLEOTIDE SEQUENCE [LARGE SCALE GENOMIC DNA]</scope>
    <source>
        <strain evidence="6 7">DSM 41954</strain>
    </source>
</reference>
<keyword evidence="2 6" id="KW-0238">DNA-binding</keyword>
<evidence type="ECO:0000256" key="3">
    <source>
        <dbReference type="ARBA" id="ARBA00023163"/>
    </source>
</evidence>
<dbReference type="HOGENOM" id="CLU_651989_0_0_11"/>
<dbReference type="CDD" id="cd06170">
    <property type="entry name" value="LuxR_C_like"/>
    <property type="match status" value="1"/>
</dbReference>
<gene>
    <name evidence="6" type="ORF">J2Z30_001535</name>
    <name evidence="5" type="ORF">SIRAN9095</name>
</gene>
<keyword evidence="1" id="KW-0805">Transcription regulation</keyword>
<dbReference type="PROSITE" id="PS00622">
    <property type="entry name" value="HTH_LUXR_1"/>
    <property type="match status" value="1"/>
</dbReference>
<name>A0A061AB63_9ACTN</name>
<dbReference type="GO" id="GO:0003677">
    <property type="term" value="F:DNA binding"/>
    <property type="evidence" value="ECO:0007669"/>
    <property type="project" value="UniProtKB-KW"/>
</dbReference>
<keyword evidence="7" id="KW-1185">Reference proteome</keyword>
<dbReference type="InterPro" id="IPR000792">
    <property type="entry name" value="Tscrpt_reg_LuxR_C"/>
</dbReference>
<evidence type="ECO:0000259" key="4">
    <source>
        <dbReference type="PROSITE" id="PS50043"/>
    </source>
</evidence>
<evidence type="ECO:0000313" key="7">
    <source>
        <dbReference type="Proteomes" id="UP000756710"/>
    </source>
</evidence>
<dbReference type="Proteomes" id="UP000756710">
    <property type="component" value="Unassembled WGS sequence"/>
</dbReference>
<dbReference type="PANTHER" id="PTHR44688:SF16">
    <property type="entry name" value="DNA-BINDING TRANSCRIPTIONAL ACTIVATOR DEVR_DOSR"/>
    <property type="match status" value="1"/>
</dbReference>
<protein>
    <submittedName>
        <fullName evidence="6">DNA-binding CsgD family transcriptional regulator</fullName>
    </submittedName>
    <submittedName>
        <fullName evidence="5">Transcriptional regulator, LuxR family</fullName>
    </submittedName>
</protein>
<evidence type="ECO:0000256" key="1">
    <source>
        <dbReference type="ARBA" id="ARBA00023015"/>
    </source>
</evidence>
<dbReference type="Gene3D" id="3.30.565.10">
    <property type="entry name" value="Histidine kinase-like ATPase, C-terminal domain"/>
    <property type="match status" value="1"/>
</dbReference>
<proteinExistence type="predicted"/>
<dbReference type="SUPFAM" id="SSF46894">
    <property type="entry name" value="C-terminal effector domain of the bipartite response regulators"/>
    <property type="match status" value="1"/>
</dbReference>
<dbReference type="EMBL" id="LK022848">
    <property type="protein sequence ID" value="CDR16631.1"/>
    <property type="molecule type" value="Genomic_DNA"/>
</dbReference>
<dbReference type="PRINTS" id="PR00038">
    <property type="entry name" value="HTHLUXR"/>
</dbReference>
<accession>A0A061AB63</accession>
<sequence length="430" mass="45127">MDLTAAVDVIRAPLGEILPGLSAALSEAIAHRAVAELSGNCPHSPFKTHGDPPGEPGTVITSAEMAAILPVARAEGTWQGRAWMAGTEVPVLAVHSDATARGALLVLVRTEEAPVPAEALAAARALWDLVTAHRDRMAFEAVPGMLVQSRAAAAARATAIAELVDAHGAALSALLGVLRGRDLDDRTARARAVDLAVGALAELRARTDRDQALVEEPVGDAFARLAESLRPELRGLSVRLDLGPPGTEEGADRLLAADVANTARAVVRAVVHAMLDEQGPGRDGAPRPVHRVHIGWKVGEGELRATVRDDGPGVLRRTVLDARRVGERLAALGGRLDVDAVPEWGTTVTATVPLGPPRPAREDPLDGLGARELEVLERLARGRRNRQIAQELHISESTVKFHVANILEKLGVTSRGEAAALAHAWGATGS</sequence>
<keyword evidence="3" id="KW-0804">Transcription</keyword>
<evidence type="ECO:0000313" key="6">
    <source>
        <dbReference type="EMBL" id="MBP2060533.1"/>
    </source>
</evidence>
<dbReference type="AlphaFoldDB" id="A0A061AB63"/>
<feature type="domain" description="HTH luxR-type" evidence="4">
    <location>
        <begin position="361"/>
        <end position="426"/>
    </location>
</feature>
<dbReference type="InterPro" id="IPR036388">
    <property type="entry name" value="WH-like_DNA-bd_sf"/>
</dbReference>
<dbReference type="PANTHER" id="PTHR44688">
    <property type="entry name" value="DNA-BINDING TRANSCRIPTIONAL ACTIVATOR DEVR_DOSR"/>
    <property type="match status" value="1"/>
</dbReference>
<dbReference type="PROSITE" id="PS50043">
    <property type="entry name" value="HTH_LUXR_2"/>
    <property type="match status" value="1"/>
</dbReference>
<dbReference type="InterPro" id="IPR036890">
    <property type="entry name" value="HATPase_C_sf"/>
</dbReference>
<dbReference type="Gene3D" id="1.10.10.10">
    <property type="entry name" value="Winged helix-like DNA-binding domain superfamily/Winged helix DNA-binding domain"/>
    <property type="match status" value="1"/>
</dbReference>